<dbReference type="RefSeq" id="WP_238242580.1">
    <property type="nucleotide sequence ID" value="NZ_BPQP01000008.1"/>
</dbReference>
<accession>A0ABQ4RSN8</accession>
<protein>
    <submittedName>
        <fullName evidence="2">Uncharacterized protein</fullName>
    </submittedName>
</protein>
<evidence type="ECO:0000313" key="3">
    <source>
        <dbReference type="Proteomes" id="UP001055125"/>
    </source>
</evidence>
<proteinExistence type="predicted"/>
<dbReference type="EMBL" id="BPQP01000008">
    <property type="protein sequence ID" value="GJD93370.1"/>
    <property type="molecule type" value="Genomic_DNA"/>
</dbReference>
<evidence type="ECO:0000313" key="2">
    <source>
        <dbReference type="EMBL" id="GJD93370.1"/>
    </source>
</evidence>
<reference evidence="2" key="2">
    <citation type="submission" date="2021-08" db="EMBL/GenBank/DDBJ databases">
        <authorList>
            <person name="Tani A."/>
            <person name="Ola A."/>
            <person name="Ogura Y."/>
            <person name="Katsura K."/>
            <person name="Hayashi T."/>
        </authorList>
    </citation>
    <scope>NUCLEOTIDE SEQUENCE</scope>
    <source>
        <strain evidence="2">DSM 19015</strain>
    </source>
</reference>
<keyword evidence="1" id="KW-0732">Signal</keyword>
<organism evidence="2 3">
    <name type="scientific">Methylobacterium iners</name>
    <dbReference type="NCBI Taxonomy" id="418707"/>
    <lineage>
        <taxon>Bacteria</taxon>
        <taxon>Pseudomonadati</taxon>
        <taxon>Pseudomonadota</taxon>
        <taxon>Alphaproteobacteria</taxon>
        <taxon>Hyphomicrobiales</taxon>
        <taxon>Methylobacteriaceae</taxon>
        <taxon>Methylobacterium</taxon>
    </lineage>
</organism>
<comment type="caution">
    <text evidence="2">The sequence shown here is derived from an EMBL/GenBank/DDBJ whole genome shotgun (WGS) entry which is preliminary data.</text>
</comment>
<feature type="signal peptide" evidence="1">
    <location>
        <begin position="1"/>
        <end position="18"/>
    </location>
</feature>
<sequence length="142" mass="14130">MSACLFALVALASGFAAAETPPRQMPTFGRSNFTGATVVYGPDGSIIDFTGPPASAAISVQKISGIGTTGALVSAPDTANRRTVMNTSASITCELMGSAAAYGTGWPLPPGGFFTFDASGRTSAALYVACASAGGTVAVMSY</sequence>
<name>A0ABQ4RSN8_9HYPH</name>
<feature type="chain" id="PRO_5047439300" evidence="1">
    <location>
        <begin position="19"/>
        <end position="142"/>
    </location>
</feature>
<dbReference type="Proteomes" id="UP001055125">
    <property type="component" value="Unassembled WGS sequence"/>
</dbReference>
<evidence type="ECO:0000256" key="1">
    <source>
        <dbReference type="SAM" id="SignalP"/>
    </source>
</evidence>
<keyword evidence="3" id="KW-1185">Reference proteome</keyword>
<gene>
    <name evidence="2" type="ORF">OCOJLMKI_0564</name>
</gene>
<reference evidence="2" key="1">
    <citation type="journal article" date="2021" name="Front. Microbiol.">
        <title>Comprehensive Comparative Genomics and Phenotyping of Methylobacterium Species.</title>
        <authorList>
            <person name="Alessa O."/>
            <person name="Ogura Y."/>
            <person name="Fujitani Y."/>
            <person name="Takami H."/>
            <person name="Hayashi T."/>
            <person name="Sahin N."/>
            <person name="Tani A."/>
        </authorList>
    </citation>
    <scope>NUCLEOTIDE SEQUENCE</scope>
    <source>
        <strain evidence="2">DSM 19015</strain>
    </source>
</reference>